<dbReference type="Proteomes" id="UP001432046">
    <property type="component" value="Chromosome"/>
</dbReference>
<feature type="domain" description="HTH tetR-type" evidence="5">
    <location>
        <begin position="18"/>
        <end position="78"/>
    </location>
</feature>
<reference evidence="7" key="3">
    <citation type="submission" date="2024-03" db="EMBL/GenBank/DDBJ databases">
        <authorList>
            <person name="Bromfield E.S.P."/>
            <person name="Cloutier S."/>
        </authorList>
    </citation>
    <scope>NUCLEOTIDE SEQUENCE</scope>
    <source>
        <strain evidence="7">5S5</strain>
    </source>
</reference>
<dbReference type="Gene3D" id="1.10.357.10">
    <property type="entry name" value="Tetracycline Repressor, domain 2"/>
    <property type="match status" value="1"/>
</dbReference>
<dbReference type="InterPro" id="IPR036271">
    <property type="entry name" value="Tet_transcr_reg_TetR-rel_C_sf"/>
</dbReference>
<feature type="DNA-binding region" description="H-T-H motif" evidence="4">
    <location>
        <begin position="41"/>
        <end position="60"/>
    </location>
</feature>
<keyword evidence="8" id="KW-1185">Reference proteome</keyword>
<dbReference type="Pfam" id="PF17940">
    <property type="entry name" value="TetR_C_31"/>
    <property type="match status" value="1"/>
</dbReference>
<dbReference type="AlphaFoldDB" id="A0A973W299"/>
<dbReference type="GO" id="GO:0000976">
    <property type="term" value="F:transcription cis-regulatory region binding"/>
    <property type="evidence" value="ECO:0007669"/>
    <property type="project" value="TreeGrafter"/>
</dbReference>
<dbReference type="GO" id="GO:0003700">
    <property type="term" value="F:DNA-binding transcription factor activity"/>
    <property type="evidence" value="ECO:0007669"/>
    <property type="project" value="TreeGrafter"/>
</dbReference>
<accession>A0A973W299</accession>
<evidence type="ECO:0000256" key="1">
    <source>
        <dbReference type="ARBA" id="ARBA00023015"/>
    </source>
</evidence>
<sequence>MTIAGREQVGAKNEPKGERTRRQIIEGALQALGTGGVAATTTRDIAAGAGVRLATLHYHFESKSALLLAVLEHLIDETTAALREETGDTADIASCIREALRAGWRYLERTLELQIVQYELTLYALRRDDAAGLATYQYDAYVKVYQDILQGVAVRTGELDAAGCADVARFMLAGIDGLLLQELAKPNKARSSRAIETLIVATQGFASGLSNDRKTPKAGKRVTRG</sequence>
<dbReference type="InterPro" id="IPR009057">
    <property type="entry name" value="Homeodomain-like_sf"/>
</dbReference>
<keyword evidence="1" id="KW-0805">Transcription regulation</keyword>
<dbReference type="EMBL" id="CP147711">
    <property type="protein sequence ID" value="WXC83918.1"/>
    <property type="molecule type" value="Genomic_DNA"/>
</dbReference>
<evidence type="ECO:0000313" key="7">
    <source>
        <dbReference type="EMBL" id="WXC83918.1"/>
    </source>
</evidence>
<dbReference type="PANTHER" id="PTHR30055:SF234">
    <property type="entry name" value="HTH-TYPE TRANSCRIPTIONAL REGULATOR BETI"/>
    <property type="match status" value="1"/>
</dbReference>
<name>A0A973W299_9BRAD</name>
<evidence type="ECO:0000256" key="4">
    <source>
        <dbReference type="PROSITE-ProRule" id="PRU00335"/>
    </source>
</evidence>
<dbReference type="InterPro" id="IPR001647">
    <property type="entry name" value="HTH_TetR"/>
</dbReference>
<dbReference type="InterPro" id="IPR041583">
    <property type="entry name" value="TetR_C_31"/>
</dbReference>
<dbReference type="Gene3D" id="1.10.10.60">
    <property type="entry name" value="Homeodomain-like"/>
    <property type="match status" value="1"/>
</dbReference>
<reference evidence="6" key="1">
    <citation type="submission" date="2020-06" db="EMBL/GenBank/DDBJ databases">
        <title>Whole Genome Sequence of Bradyrhizobium sp. Strain 1S1.</title>
        <authorList>
            <person name="Bromfield E.S.P."/>
            <person name="Cloutier S."/>
        </authorList>
    </citation>
    <scope>NUCLEOTIDE SEQUENCE [LARGE SCALE GENOMIC DNA]</scope>
    <source>
        <strain evidence="6">1S1</strain>
    </source>
</reference>
<evidence type="ECO:0000313" key="8">
    <source>
        <dbReference type="Proteomes" id="UP001432046"/>
    </source>
</evidence>
<evidence type="ECO:0000256" key="3">
    <source>
        <dbReference type="ARBA" id="ARBA00023163"/>
    </source>
</evidence>
<dbReference type="PRINTS" id="PR00455">
    <property type="entry name" value="HTHTETR"/>
</dbReference>
<gene>
    <name evidence="6" type="ORF">HAP48_024515</name>
    <name evidence="7" type="ORF">WDK88_21235</name>
</gene>
<evidence type="ECO:0000256" key="2">
    <source>
        <dbReference type="ARBA" id="ARBA00023125"/>
    </source>
</evidence>
<dbReference type="PANTHER" id="PTHR30055">
    <property type="entry name" value="HTH-TYPE TRANSCRIPTIONAL REGULATOR RUTR"/>
    <property type="match status" value="1"/>
</dbReference>
<dbReference type="PROSITE" id="PS50977">
    <property type="entry name" value="HTH_TETR_2"/>
    <property type="match status" value="1"/>
</dbReference>
<protein>
    <submittedName>
        <fullName evidence="6">TetR/AcrR family transcriptional regulator</fullName>
    </submittedName>
</protein>
<dbReference type="RefSeq" id="WP_166205445.1">
    <property type="nucleotide sequence ID" value="NZ_CP088285.1"/>
</dbReference>
<keyword evidence="2 4" id="KW-0238">DNA-binding</keyword>
<organism evidence="6">
    <name type="scientific">Bradyrhizobium septentrionale</name>
    <dbReference type="NCBI Taxonomy" id="1404411"/>
    <lineage>
        <taxon>Bacteria</taxon>
        <taxon>Pseudomonadati</taxon>
        <taxon>Pseudomonadota</taxon>
        <taxon>Alphaproteobacteria</taxon>
        <taxon>Hyphomicrobiales</taxon>
        <taxon>Nitrobacteraceae</taxon>
        <taxon>Bradyrhizobium</taxon>
    </lineage>
</organism>
<keyword evidence="3" id="KW-0804">Transcription</keyword>
<dbReference type="Pfam" id="PF00440">
    <property type="entry name" value="TetR_N"/>
    <property type="match status" value="1"/>
</dbReference>
<dbReference type="InterPro" id="IPR050109">
    <property type="entry name" value="HTH-type_TetR-like_transc_reg"/>
</dbReference>
<dbReference type="SUPFAM" id="SSF46689">
    <property type="entry name" value="Homeodomain-like"/>
    <property type="match status" value="1"/>
</dbReference>
<evidence type="ECO:0000313" key="6">
    <source>
        <dbReference type="EMBL" id="NVI46067.1"/>
    </source>
</evidence>
<dbReference type="SUPFAM" id="SSF48498">
    <property type="entry name" value="Tetracyclin repressor-like, C-terminal domain"/>
    <property type="match status" value="1"/>
</dbReference>
<dbReference type="EMBL" id="JAAOLE020000001">
    <property type="protein sequence ID" value="NVI46067.1"/>
    <property type="molecule type" value="Genomic_DNA"/>
</dbReference>
<proteinExistence type="predicted"/>
<evidence type="ECO:0000259" key="5">
    <source>
        <dbReference type="PROSITE" id="PS50977"/>
    </source>
</evidence>
<reference evidence="7" key="2">
    <citation type="journal article" date="2021" name="Int. J. Syst. Evol. Microbiol.">
        <title>Bradyrhizobium septentrionale sp. nov. (sv. septentrionale) and Bradyrhizobium quebecense sp. nov. (sv. septentrionale) associated with legumes native to Canada possess rearranged symbiosis genes and numerous insertion sequences.</title>
        <authorList>
            <person name="Bromfield E.S.P."/>
            <person name="Cloutier S."/>
        </authorList>
    </citation>
    <scope>NUCLEOTIDE SEQUENCE</scope>
    <source>
        <strain evidence="7">5S5</strain>
    </source>
</reference>